<comment type="caution">
    <text evidence="1">The sequence shown here is derived from an EMBL/GenBank/DDBJ whole genome shotgun (WGS) entry which is preliminary data.</text>
</comment>
<dbReference type="EMBL" id="VXIT01000004">
    <property type="protein sequence ID" value="KAA6413019.1"/>
    <property type="molecule type" value="Genomic_DNA"/>
</dbReference>
<gene>
    <name evidence="1" type="ORF">FRX48_02762</name>
</gene>
<organism evidence="1 2">
    <name type="scientific">Lasallia pustulata</name>
    <dbReference type="NCBI Taxonomy" id="136370"/>
    <lineage>
        <taxon>Eukaryota</taxon>
        <taxon>Fungi</taxon>
        <taxon>Dikarya</taxon>
        <taxon>Ascomycota</taxon>
        <taxon>Pezizomycotina</taxon>
        <taxon>Lecanoromycetes</taxon>
        <taxon>OSLEUM clade</taxon>
        <taxon>Umbilicariomycetidae</taxon>
        <taxon>Umbilicariales</taxon>
        <taxon>Umbilicariaceae</taxon>
        <taxon>Lasallia</taxon>
    </lineage>
</organism>
<sequence length="248" mass="27658">MIYLKSRLQGKAYNAVIYGFGKDGSISFKSISAIMALLKQSFGNTDEEGTAQTNIMKLKQLHKLTIEFLNDWSQKAQLTGFDNKSKIALLKNVLHPELLICLQYLQLSQFPISSNFPGFLAQLCQIDSIICQTNPNYTNKPTAATPQVLLVSFIPHQAPQDNTTTQSGNEMDLSGITTHAVWVNKQGNKIPQNDEECAQRKTFCFANNLCNWCNAKGHKATICAKAPWNKDKASKNVAIRSPKKKMML</sequence>
<accession>A0A5M8PVE2</accession>
<evidence type="ECO:0000313" key="2">
    <source>
        <dbReference type="Proteomes" id="UP000324767"/>
    </source>
</evidence>
<name>A0A5M8PVE2_9LECA</name>
<dbReference type="OrthoDB" id="10259872at2759"/>
<dbReference type="AlphaFoldDB" id="A0A5M8PVE2"/>
<dbReference type="Proteomes" id="UP000324767">
    <property type="component" value="Unassembled WGS sequence"/>
</dbReference>
<proteinExistence type="predicted"/>
<evidence type="ECO:0000313" key="1">
    <source>
        <dbReference type="EMBL" id="KAA6413019.1"/>
    </source>
</evidence>
<protein>
    <submittedName>
        <fullName evidence="1">Uncharacterized protein</fullName>
    </submittedName>
</protein>
<reference evidence="1 2" key="1">
    <citation type="submission" date="2019-09" db="EMBL/GenBank/DDBJ databases">
        <title>The hologenome of the rock-dwelling lichen Lasallia pustulata.</title>
        <authorList>
            <person name="Greshake Tzovaras B."/>
            <person name="Segers F."/>
            <person name="Bicker A."/>
            <person name="Dal Grande F."/>
            <person name="Otte J."/>
            <person name="Hankeln T."/>
            <person name="Schmitt I."/>
            <person name="Ebersberger I."/>
        </authorList>
    </citation>
    <scope>NUCLEOTIDE SEQUENCE [LARGE SCALE GENOMIC DNA]</scope>
    <source>
        <strain evidence="1">A1-1</strain>
    </source>
</reference>